<dbReference type="InterPro" id="IPR011005">
    <property type="entry name" value="Dihydropteroate_synth-like_sf"/>
</dbReference>
<dbReference type="PROSITE" id="PS00793">
    <property type="entry name" value="DHPS_2"/>
    <property type="match status" value="1"/>
</dbReference>
<dbReference type="CDD" id="cd00739">
    <property type="entry name" value="DHPS"/>
    <property type="match status" value="1"/>
</dbReference>
<dbReference type="UniPathway" id="UPA00077">
    <property type="reaction ID" value="UER00156"/>
</dbReference>
<comment type="catalytic activity">
    <reaction evidence="1">
        <text>(7,8-dihydropterin-6-yl)methyl diphosphate + 4-aminobenzoate = 7,8-dihydropteroate + diphosphate</text>
        <dbReference type="Rhea" id="RHEA:19949"/>
        <dbReference type="ChEBI" id="CHEBI:17836"/>
        <dbReference type="ChEBI" id="CHEBI:17839"/>
        <dbReference type="ChEBI" id="CHEBI:33019"/>
        <dbReference type="ChEBI" id="CHEBI:72950"/>
        <dbReference type="EC" id="2.5.1.15"/>
    </reaction>
</comment>
<dbReference type="NCBIfam" id="TIGR01496">
    <property type="entry name" value="DHPS"/>
    <property type="match status" value="1"/>
</dbReference>
<reference evidence="14 15" key="1">
    <citation type="submission" date="2018-06" db="EMBL/GenBank/DDBJ databases">
        <title>Genomic Encyclopedia of Type Strains, Phase IV (KMG-IV): sequencing the most valuable type-strain genomes for metagenomic binning, comparative biology and taxonomic classification.</title>
        <authorList>
            <person name="Goeker M."/>
        </authorList>
    </citation>
    <scope>NUCLEOTIDE SEQUENCE [LARGE SCALE GENOMIC DNA]</scope>
    <source>
        <strain evidence="14 15">DSM 25532</strain>
    </source>
</reference>
<dbReference type="PANTHER" id="PTHR20941:SF1">
    <property type="entry name" value="FOLIC ACID SYNTHESIS PROTEIN FOL1"/>
    <property type="match status" value="1"/>
</dbReference>
<name>A0A366HXF4_9BACT</name>
<keyword evidence="7 12" id="KW-0808">Transferase</keyword>
<dbReference type="InterPro" id="IPR006390">
    <property type="entry name" value="DHP_synth_dom"/>
</dbReference>
<proteinExistence type="inferred from homology"/>
<feature type="domain" description="Pterin-binding" evidence="13">
    <location>
        <begin position="47"/>
        <end position="300"/>
    </location>
</feature>
<protein>
    <recommendedName>
        <fullName evidence="6 12">Dihydropteroate synthase</fullName>
        <shortName evidence="12">DHPS</shortName>
        <ecNumber evidence="5 12">2.5.1.15</ecNumber>
    </recommendedName>
    <alternativeName>
        <fullName evidence="11 12">Dihydropteroate pyrophosphorylase</fullName>
    </alternativeName>
</protein>
<accession>A0A366HXF4</accession>
<dbReference type="GO" id="GO:0046656">
    <property type="term" value="P:folic acid biosynthetic process"/>
    <property type="evidence" value="ECO:0007669"/>
    <property type="project" value="UniProtKB-KW"/>
</dbReference>
<dbReference type="FunFam" id="3.20.20.20:FF:000006">
    <property type="entry name" value="Dihydropteroate synthase"/>
    <property type="match status" value="1"/>
</dbReference>
<keyword evidence="8 12" id="KW-0479">Metal-binding</keyword>
<dbReference type="Proteomes" id="UP000253426">
    <property type="component" value="Unassembled WGS sequence"/>
</dbReference>
<dbReference type="EC" id="2.5.1.15" evidence="5 12"/>
<dbReference type="EMBL" id="QNRR01000001">
    <property type="protein sequence ID" value="RBP48234.1"/>
    <property type="molecule type" value="Genomic_DNA"/>
</dbReference>
<dbReference type="GO" id="GO:0046654">
    <property type="term" value="P:tetrahydrofolate biosynthetic process"/>
    <property type="evidence" value="ECO:0007669"/>
    <property type="project" value="UniProtKB-UniPathway"/>
</dbReference>
<dbReference type="InterPro" id="IPR000489">
    <property type="entry name" value="Pterin-binding_dom"/>
</dbReference>
<evidence type="ECO:0000256" key="5">
    <source>
        <dbReference type="ARBA" id="ARBA00012458"/>
    </source>
</evidence>
<keyword evidence="10 12" id="KW-0289">Folate biosynthesis</keyword>
<dbReference type="Pfam" id="PF00809">
    <property type="entry name" value="Pterin_bind"/>
    <property type="match status" value="1"/>
</dbReference>
<dbReference type="InterPro" id="IPR045031">
    <property type="entry name" value="DHP_synth-like"/>
</dbReference>
<evidence type="ECO:0000256" key="3">
    <source>
        <dbReference type="ARBA" id="ARBA00004763"/>
    </source>
</evidence>
<gene>
    <name evidence="14" type="ORF">DES53_1011035</name>
</gene>
<dbReference type="PROSITE" id="PS50972">
    <property type="entry name" value="PTERIN_BINDING"/>
    <property type="match status" value="1"/>
</dbReference>
<evidence type="ECO:0000256" key="9">
    <source>
        <dbReference type="ARBA" id="ARBA00022842"/>
    </source>
</evidence>
<keyword evidence="9 12" id="KW-0460">Magnesium</keyword>
<evidence type="ECO:0000313" key="15">
    <source>
        <dbReference type="Proteomes" id="UP000253426"/>
    </source>
</evidence>
<comment type="pathway">
    <text evidence="3 12">Cofactor biosynthesis; tetrahydrofolate biosynthesis; 7,8-dihydrofolate from 2-amino-4-hydroxy-6-hydroxymethyl-7,8-dihydropteridine diphosphate and 4-aminobenzoate: step 1/2.</text>
</comment>
<comment type="function">
    <text evidence="12">Catalyzes the condensation of para-aminobenzoate (pABA) with 6-hydroxymethyl-7,8-dihydropterin diphosphate (DHPt-PP) to form 7,8-dihydropteroate (H2Pte), the immediate precursor of folate derivatives.</text>
</comment>
<dbReference type="GO" id="GO:0004156">
    <property type="term" value="F:dihydropteroate synthase activity"/>
    <property type="evidence" value="ECO:0007669"/>
    <property type="project" value="UniProtKB-EC"/>
</dbReference>
<evidence type="ECO:0000313" key="14">
    <source>
        <dbReference type="EMBL" id="RBP48234.1"/>
    </source>
</evidence>
<dbReference type="PROSITE" id="PS00792">
    <property type="entry name" value="DHPS_1"/>
    <property type="match status" value="1"/>
</dbReference>
<evidence type="ECO:0000256" key="12">
    <source>
        <dbReference type="RuleBase" id="RU361205"/>
    </source>
</evidence>
<dbReference type="GO" id="GO:0005829">
    <property type="term" value="C:cytosol"/>
    <property type="evidence" value="ECO:0007669"/>
    <property type="project" value="TreeGrafter"/>
</dbReference>
<evidence type="ECO:0000256" key="6">
    <source>
        <dbReference type="ARBA" id="ARBA00016919"/>
    </source>
</evidence>
<dbReference type="SUPFAM" id="SSF51717">
    <property type="entry name" value="Dihydropteroate synthetase-like"/>
    <property type="match status" value="1"/>
</dbReference>
<evidence type="ECO:0000256" key="4">
    <source>
        <dbReference type="ARBA" id="ARBA00009503"/>
    </source>
</evidence>
<dbReference type="AlphaFoldDB" id="A0A366HXF4"/>
<sequence length="308" mass="33316">MTALGALASGRRDAHQARLNEPRRLLRKPMSRIWRIRGKDHDLSKRGLIMGVLNVTPDSFSDGGKYFDLESAVAHGLEMVAQGANILDVGGESTRPGADPVDASEEIRRVVPAIQSLRAKTSALISVDTMKADVALAAITAGADIINDVTGFSDPAMIQAAAETGAGLIVMHMQGTPRTMQTHPEYEDVVRDVRDFFVRRLEKLAAAGIPPASVALDPGFGFGKTHEHNLALLRSFSRLRVNDGVLAVGVSRKSMIARLLQNTDPASRYWPTVALTSWLRDAGAEVIRVHDVKPNAEAMRMIEAIQNG</sequence>
<evidence type="ECO:0000259" key="13">
    <source>
        <dbReference type="PROSITE" id="PS50972"/>
    </source>
</evidence>
<evidence type="ECO:0000256" key="7">
    <source>
        <dbReference type="ARBA" id="ARBA00022679"/>
    </source>
</evidence>
<comment type="cofactor">
    <cofactor evidence="2 12">
        <name>Mg(2+)</name>
        <dbReference type="ChEBI" id="CHEBI:18420"/>
    </cofactor>
</comment>
<evidence type="ECO:0000256" key="2">
    <source>
        <dbReference type="ARBA" id="ARBA00001946"/>
    </source>
</evidence>
<dbReference type="GO" id="GO:0046872">
    <property type="term" value="F:metal ion binding"/>
    <property type="evidence" value="ECO:0007669"/>
    <property type="project" value="UniProtKB-KW"/>
</dbReference>
<evidence type="ECO:0000256" key="1">
    <source>
        <dbReference type="ARBA" id="ARBA00000012"/>
    </source>
</evidence>
<comment type="similarity">
    <text evidence="4 12">Belongs to the DHPS family.</text>
</comment>
<keyword evidence="15" id="KW-1185">Reference proteome</keyword>
<dbReference type="PANTHER" id="PTHR20941">
    <property type="entry name" value="FOLATE SYNTHESIS PROTEINS"/>
    <property type="match status" value="1"/>
</dbReference>
<evidence type="ECO:0000256" key="8">
    <source>
        <dbReference type="ARBA" id="ARBA00022723"/>
    </source>
</evidence>
<evidence type="ECO:0000256" key="11">
    <source>
        <dbReference type="ARBA" id="ARBA00030193"/>
    </source>
</evidence>
<organism evidence="14 15">
    <name type="scientific">Roseimicrobium gellanilyticum</name>
    <dbReference type="NCBI Taxonomy" id="748857"/>
    <lineage>
        <taxon>Bacteria</taxon>
        <taxon>Pseudomonadati</taxon>
        <taxon>Verrucomicrobiota</taxon>
        <taxon>Verrucomicrobiia</taxon>
        <taxon>Verrucomicrobiales</taxon>
        <taxon>Verrucomicrobiaceae</taxon>
        <taxon>Roseimicrobium</taxon>
    </lineage>
</organism>
<evidence type="ECO:0000256" key="10">
    <source>
        <dbReference type="ARBA" id="ARBA00022909"/>
    </source>
</evidence>
<comment type="caution">
    <text evidence="14">The sequence shown here is derived from an EMBL/GenBank/DDBJ whole genome shotgun (WGS) entry which is preliminary data.</text>
</comment>
<dbReference type="Gene3D" id="3.20.20.20">
    <property type="entry name" value="Dihydropteroate synthase-like"/>
    <property type="match status" value="1"/>
</dbReference>